<comment type="caution">
    <text evidence="1">The sequence shown here is derived from an EMBL/GenBank/DDBJ whole genome shotgun (WGS) entry which is preliminary data.</text>
</comment>
<reference evidence="1 2" key="1">
    <citation type="submission" date="2024-05" db="EMBL/GenBank/DDBJ databases">
        <title>Genome sequencing and assembly of Indian major carp, Cirrhinus mrigala (Hamilton, 1822).</title>
        <authorList>
            <person name="Mohindra V."/>
            <person name="Chowdhury L.M."/>
            <person name="Lal K."/>
            <person name="Jena J.K."/>
        </authorList>
    </citation>
    <scope>NUCLEOTIDE SEQUENCE [LARGE SCALE GENOMIC DNA]</scope>
    <source>
        <strain evidence="1">CM1030</strain>
        <tissue evidence="1">Blood</tissue>
    </source>
</reference>
<proteinExistence type="predicted"/>
<sequence>SSPTGSAPMDLRVGERLVRPGSDTAFLSPLHPPLLIGFNPHNCSQYSQQQLQHIQ</sequence>
<organism evidence="1 2">
    <name type="scientific">Cirrhinus mrigala</name>
    <name type="common">Mrigala</name>
    <dbReference type="NCBI Taxonomy" id="683832"/>
    <lineage>
        <taxon>Eukaryota</taxon>
        <taxon>Metazoa</taxon>
        <taxon>Chordata</taxon>
        <taxon>Craniata</taxon>
        <taxon>Vertebrata</taxon>
        <taxon>Euteleostomi</taxon>
        <taxon>Actinopterygii</taxon>
        <taxon>Neopterygii</taxon>
        <taxon>Teleostei</taxon>
        <taxon>Ostariophysi</taxon>
        <taxon>Cypriniformes</taxon>
        <taxon>Cyprinidae</taxon>
        <taxon>Labeoninae</taxon>
        <taxon>Labeonini</taxon>
        <taxon>Cirrhinus</taxon>
    </lineage>
</organism>
<evidence type="ECO:0000313" key="1">
    <source>
        <dbReference type="EMBL" id="KAL0159122.1"/>
    </source>
</evidence>
<accession>A0ABD0NAM5</accession>
<name>A0ABD0NAM5_CIRMR</name>
<feature type="non-terminal residue" evidence="1">
    <location>
        <position position="55"/>
    </location>
</feature>
<feature type="non-terminal residue" evidence="1">
    <location>
        <position position="1"/>
    </location>
</feature>
<dbReference type="AlphaFoldDB" id="A0ABD0NAM5"/>
<protein>
    <submittedName>
        <fullName evidence="1">Uncharacterized protein</fullName>
    </submittedName>
</protein>
<gene>
    <name evidence="1" type="ORF">M9458_047198</name>
</gene>
<keyword evidence="2" id="KW-1185">Reference proteome</keyword>
<evidence type="ECO:0000313" key="2">
    <source>
        <dbReference type="Proteomes" id="UP001529510"/>
    </source>
</evidence>
<dbReference type="Proteomes" id="UP001529510">
    <property type="component" value="Unassembled WGS sequence"/>
</dbReference>
<dbReference type="EMBL" id="JAMKFB020000023">
    <property type="protein sequence ID" value="KAL0159122.1"/>
    <property type="molecule type" value="Genomic_DNA"/>
</dbReference>